<dbReference type="AlphaFoldDB" id="A0AA35VQV0"/>
<protein>
    <submittedName>
        <fullName evidence="1">Uncharacterized protein</fullName>
    </submittedName>
</protein>
<name>A0AA35VQV0_9HYPO</name>
<sequence length="183" mass="21501">MDWSLSNLRTWFDNRFKKKRRQEEKGAIDRQFPPKISSDLNQSSVCQWGRSKSPFFSLNPDILREAFGDQTVHLDLAFRHPFNDLKTKQQRYRHHMHANISIDLEGLGYILDVLNRRGPERWRWYSCVCHRHHPGHQLSHGRRGSALAPTMREPQLDKCLEATGFCVEYPGKWPEKCFNGVIG</sequence>
<evidence type="ECO:0000313" key="1">
    <source>
        <dbReference type="EMBL" id="CAI6098954.1"/>
    </source>
</evidence>
<gene>
    <name evidence="1" type="ORF">CCHLO57077_00002985</name>
</gene>
<evidence type="ECO:0000313" key="2">
    <source>
        <dbReference type="Proteomes" id="UP001160390"/>
    </source>
</evidence>
<dbReference type="Proteomes" id="UP001160390">
    <property type="component" value="Unassembled WGS sequence"/>
</dbReference>
<proteinExistence type="predicted"/>
<dbReference type="EMBL" id="CABFNP030001299">
    <property type="protein sequence ID" value="CAI6098954.1"/>
    <property type="molecule type" value="Genomic_DNA"/>
</dbReference>
<organism evidence="1 2">
    <name type="scientific">Clonostachys chloroleuca</name>
    <dbReference type="NCBI Taxonomy" id="1926264"/>
    <lineage>
        <taxon>Eukaryota</taxon>
        <taxon>Fungi</taxon>
        <taxon>Dikarya</taxon>
        <taxon>Ascomycota</taxon>
        <taxon>Pezizomycotina</taxon>
        <taxon>Sordariomycetes</taxon>
        <taxon>Hypocreomycetidae</taxon>
        <taxon>Hypocreales</taxon>
        <taxon>Bionectriaceae</taxon>
        <taxon>Clonostachys</taxon>
    </lineage>
</organism>
<accession>A0AA35VQV0</accession>
<keyword evidence="2" id="KW-1185">Reference proteome</keyword>
<reference evidence="1" key="1">
    <citation type="submission" date="2023-01" db="EMBL/GenBank/DDBJ databases">
        <authorList>
            <person name="Piombo E."/>
        </authorList>
    </citation>
    <scope>NUCLEOTIDE SEQUENCE</scope>
</reference>
<comment type="caution">
    <text evidence="1">The sequence shown here is derived from an EMBL/GenBank/DDBJ whole genome shotgun (WGS) entry which is preliminary data.</text>
</comment>